<organism evidence="2 3">
    <name type="scientific">Limnoraphis robusta CCNP1315</name>
    <dbReference type="NCBI Taxonomy" id="3110306"/>
    <lineage>
        <taxon>Bacteria</taxon>
        <taxon>Bacillati</taxon>
        <taxon>Cyanobacteriota</taxon>
        <taxon>Cyanophyceae</taxon>
        <taxon>Oscillatoriophycideae</taxon>
        <taxon>Oscillatoriales</taxon>
        <taxon>Sirenicapillariaceae</taxon>
        <taxon>Limnoraphis</taxon>
    </lineage>
</organism>
<keyword evidence="1" id="KW-0812">Transmembrane</keyword>
<evidence type="ECO:0000256" key="1">
    <source>
        <dbReference type="SAM" id="Phobius"/>
    </source>
</evidence>
<dbReference type="Proteomes" id="UP001301728">
    <property type="component" value="Unassembled WGS sequence"/>
</dbReference>
<evidence type="ECO:0000313" key="3">
    <source>
        <dbReference type="Proteomes" id="UP001301728"/>
    </source>
</evidence>
<sequence>MKFKNWQIIDSWGLEFGLPLPLIGLLFWIATGWTTEVVLGEAPQIERVSVEGGRLPEVELLLKVQLISIEAKIYEKRGYTKVDIDTDSSTLKELEFEFPVTDVADVEAEMSRMLNLSPAQLRTLVRYQIYD</sequence>
<gene>
    <name evidence="2" type="ORF">VB854_07020</name>
</gene>
<comment type="caution">
    <text evidence="2">The sequence shown here is derived from an EMBL/GenBank/DDBJ whole genome shotgun (WGS) entry which is preliminary data.</text>
</comment>
<keyword evidence="3" id="KW-1185">Reference proteome</keyword>
<dbReference type="EMBL" id="JAYGHT010000014">
    <property type="protein sequence ID" value="MEA5518699.1"/>
    <property type="molecule type" value="Genomic_DNA"/>
</dbReference>
<keyword evidence="1" id="KW-0472">Membrane</keyword>
<name>A0ABU5TUY4_9CYAN</name>
<reference evidence="2 3" key="1">
    <citation type="submission" date="2023-12" db="EMBL/GenBank/DDBJ databases">
        <title>Baltic Sea Cyanobacteria.</title>
        <authorList>
            <person name="Delbaje E."/>
            <person name="Fewer D.P."/>
            <person name="Shishido T.K."/>
        </authorList>
    </citation>
    <scope>NUCLEOTIDE SEQUENCE [LARGE SCALE GENOMIC DNA]</scope>
    <source>
        <strain evidence="2 3">CCNP 1315</strain>
    </source>
</reference>
<dbReference type="RefSeq" id="WP_046278871.1">
    <property type="nucleotide sequence ID" value="NZ_JAYGHT010000014.1"/>
</dbReference>
<keyword evidence="1" id="KW-1133">Transmembrane helix</keyword>
<protein>
    <submittedName>
        <fullName evidence="2">Uncharacterized protein</fullName>
    </submittedName>
</protein>
<feature type="transmembrane region" description="Helical" evidence="1">
    <location>
        <begin position="12"/>
        <end position="33"/>
    </location>
</feature>
<accession>A0ABU5TUY4</accession>
<proteinExistence type="predicted"/>
<evidence type="ECO:0000313" key="2">
    <source>
        <dbReference type="EMBL" id="MEA5518699.1"/>
    </source>
</evidence>